<dbReference type="EMBL" id="VAWA01000003">
    <property type="protein sequence ID" value="TLP78871.1"/>
    <property type="molecule type" value="Genomic_DNA"/>
</dbReference>
<dbReference type="Proteomes" id="UP000306544">
    <property type="component" value="Unassembled WGS sequence"/>
</dbReference>
<dbReference type="InterPro" id="IPR019933">
    <property type="entry name" value="DivIVA_domain"/>
</dbReference>
<protein>
    <submittedName>
        <fullName evidence="2">DivIVA domain-containing protein</fullName>
    </submittedName>
</protein>
<dbReference type="AlphaFoldDB" id="A0A5R9AJK7"/>
<organism evidence="2 3">
    <name type="scientific">Nesterenkonia sphaerica</name>
    <dbReference type="NCBI Taxonomy" id="1804988"/>
    <lineage>
        <taxon>Bacteria</taxon>
        <taxon>Bacillati</taxon>
        <taxon>Actinomycetota</taxon>
        <taxon>Actinomycetes</taxon>
        <taxon>Micrococcales</taxon>
        <taxon>Micrococcaceae</taxon>
        <taxon>Nesterenkonia</taxon>
    </lineage>
</organism>
<dbReference type="NCBIfam" id="TIGR03544">
    <property type="entry name" value="DivI1A_domain"/>
    <property type="match status" value="1"/>
</dbReference>
<keyword evidence="3" id="KW-1185">Reference proteome</keyword>
<evidence type="ECO:0000256" key="1">
    <source>
        <dbReference type="SAM" id="MobiDB-lite"/>
    </source>
</evidence>
<gene>
    <name evidence="2" type="ORF">FEF27_03125</name>
</gene>
<sequence>MMWLYIGALVILCAIVVLLVGKWDGASAPPEEPPAGGRSPVELLLAERTGRDLSAADLHRVQFDTAVRGYRMEQVDQLLDALADQLGEPDPDAEDSGETARRDIPHE</sequence>
<feature type="compositionally biased region" description="Acidic residues" evidence="1">
    <location>
        <begin position="87"/>
        <end position="97"/>
    </location>
</feature>
<dbReference type="RefSeq" id="WP_138169385.1">
    <property type="nucleotide sequence ID" value="NZ_VAWA01000003.1"/>
</dbReference>
<comment type="caution">
    <text evidence="2">The sequence shown here is derived from an EMBL/GenBank/DDBJ whole genome shotgun (WGS) entry which is preliminary data.</text>
</comment>
<dbReference type="Gene3D" id="6.10.250.660">
    <property type="match status" value="1"/>
</dbReference>
<evidence type="ECO:0000313" key="2">
    <source>
        <dbReference type="EMBL" id="TLP78871.1"/>
    </source>
</evidence>
<proteinExistence type="predicted"/>
<feature type="region of interest" description="Disordered" evidence="1">
    <location>
        <begin position="83"/>
        <end position="107"/>
    </location>
</feature>
<accession>A0A5R9AJK7</accession>
<name>A0A5R9AJK7_9MICC</name>
<dbReference type="OrthoDB" id="3404379at2"/>
<feature type="compositionally biased region" description="Basic and acidic residues" evidence="1">
    <location>
        <begin position="98"/>
        <end position="107"/>
    </location>
</feature>
<reference evidence="2 3" key="1">
    <citation type="submission" date="2019-05" db="EMBL/GenBank/DDBJ databases">
        <title>Nesterenkonia sp. GY239, isolated from the Southern Atlantic Ocean.</title>
        <authorList>
            <person name="Zhang G."/>
        </authorList>
    </citation>
    <scope>NUCLEOTIDE SEQUENCE [LARGE SCALE GENOMIC DNA]</scope>
    <source>
        <strain evidence="2 3">GY239</strain>
    </source>
</reference>
<evidence type="ECO:0000313" key="3">
    <source>
        <dbReference type="Proteomes" id="UP000306544"/>
    </source>
</evidence>